<dbReference type="CDD" id="cd00403">
    <property type="entry name" value="Ribosomal_L1"/>
    <property type="match status" value="1"/>
</dbReference>
<comment type="similarity">
    <text evidence="1">Belongs to the universal ribosomal protein uL1 family.</text>
</comment>
<dbReference type="InterPro" id="IPR016095">
    <property type="entry name" value="Ribosomal_uL1_3-a/b-sand"/>
</dbReference>
<dbReference type="InterPro" id="IPR023674">
    <property type="entry name" value="Ribosomal_uL1-like"/>
</dbReference>
<evidence type="ECO:0000256" key="5">
    <source>
        <dbReference type="ARBA" id="ARBA00023274"/>
    </source>
</evidence>
<dbReference type="PIRSF" id="PIRSF002155">
    <property type="entry name" value="Ribosomal_L1"/>
    <property type="match status" value="1"/>
</dbReference>
<evidence type="ECO:0000256" key="3">
    <source>
        <dbReference type="ARBA" id="ARBA00022884"/>
    </source>
</evidence>
<dbReference type="AlphaFoldDB" id="A0A3B0VMK0"/>
<keyword evidence="3" id="KW-0694">RNA-binding</keyword>
<dbReference type="GO" id="GO:0019843">
    <property type="term" value="F:rRNA binding"/>
    <property type="evidence" value="ECO:0007669"/>
    <property type="project" value="UniProtKB-KW"/>
</dbReference>
<reference evidence="6" key="1">
    <citation type="submission" date="2018-06" db="EMBL/GenBank/DDBJ databases">
        <authorList>
            <person name="Zhirakovskaya E."/>
        </authorList>
    </citation>
    <scope>NUCLEOTIDE SEQUENCE</scope>
</reference>
<organism evidence="6">
    <name type="scientific">hydrothermal vent metagenome</name>
    <dbReference type="NCBI Taxonomy" id="652676"/>
    <lineage>
        <taxon>unclassified sequences</taxon>
        <taxon>metagenomes</taxon>
        <taxon>ecological metagenomes</taxon>
    </lineage>
</organism>
<dbReference type="PANTHER" id="PTHR36427:SF3">
    <property type="entry name" value="LARGE RIBOSOMAL SUBUNIT PROTEIN UL1M"/>
    <property type="match status" value="1"/>
</dbReference>
<protein>
    <submittedName>
        <fullName evidence="6">LSU ribosomal protein L1p (L10Ae)</fullName>
    </submittedName>
</protein>
<dbReference type="InterPro" id="IPR002143">
    <property type="entry name" value="Ribosomal_uL1"/>
</dbReference>
<dbReference type="NCBIfam" id="TIGR01169">
    <property type="entry name" value="rplA_bact"/>
    <property type="match status" value="1"/>
</dbReference>
<keyword evidence="2" id="KW-0699">rRNA-binding</keyword>
<dbReference type="EMBL" id="UOEU01000751">
    <property type="protein sequence ID" value="VAW39547.1"/>
    <property type="molecule type" value="Genomic_DNA"/>
</dbReference>
<sequence>MPKRGRKYLEAAAKVDRDKNYSRAEAVKLIKETAFTKFDPTVEVHMRLGVDPRHADQQVREVVNLPHGLGKKVRVLVFAEGEDARLALEAGADYIADDELIKQIQGGWTEFDVAIAVPTMMGKVGRLGRVLGPRGLMPNPRAGTVAPGADLPRLIEESKAGRVEFRVDKNANIHTPIGKASFSEEQILDNLNHVLDAIKKARPASVKGTYVHRIVMTNTMGPGIRLDTSEALS</sequence>
<dbReference type="InterPro" id="IPR023673">
    <property type="entry name" value="Ribosomal_uL1_CS"/>
</dbReference>
<dbReference type="InterPro" id="IPR028364">
    <property type="entry name" value="Ribosomal_uL1/biogenesis"/>
</dbReference>
<proteinExistence type="inferred from homology"/>
<dbReference type="HAMAP" id="MF_01318_B">
    <property type="entry name" value="Ribosomal_uL1_B"/>
    <property type="match status" value="1"/>
</dbReference>
<dbReference type="FunFam" id="3.40.50.790:FF:000001">
    <property type="entry name" value="50S ribosomal protein L1"/>
    <property type="match status" value="1"/>
</dbReference>
<dbReference type="PROSITE" id="PS01199">
    <property type="entry name" value="RIBOSOMAL_L1"/>
    <property type="match status" value="1"/>
</dbReference>
<dbReference type="SUPFAM" id="SSF56808">
    <property type="entry name" value="Ribosomal protein L1"/>
    <property type="match status" value="1"/>
</dbReference>
<evidence type="ECO:0000256" key="2">
    <source>
        <dbReference type="ARBA" id="ARBA00022730"/>
    </source>
</evidence>
<gene>
    <name evidence="6" type="ORF">MNBD_CHLOROFLEXI01-2458</name>
</gene>
<dbReference type="Pfam" id="PF00687">
    <property type="entry name" value="Ribosomal_L1"/>
    <property type="match status" value="1"/>
</dbReference>
<keyword evidence="5" id="KW-0687">Ribonucleoprotein</keyword>
<evidence type="ECO:0000313" key="6">
    <source>
        <dbReference type="EMBL" id="VAW39547.1"/>
    </source>
</evidence>
<dbReference type="Gene3D" id="3.30.190.20">
    <property type="match status" value="1"/>
</dbReference>
<dbReference type="PANTHER" id="PTHR36427">
    <property type="entry name" value="54S RIBOSOMAL PROTEIN L1, MITOCHONDRIAL"/>
    <property type="match status" value="1"/>
</dbReference>
<name>A0A3B0VMK0_9ZZZZ</name>
<dbReference type="InterPro" id="IPR005878">
    <property type="entry name" value="Ribosom_uL1_bac-type"/>
</dbReference>
<accession>A0A3B0VMK0</accession>
<evidence type="ECO:0000256" key="1">
    <source>
        <dbReference type="ARBA" id="ARBA00010531"/>
    </source>
</evidence>
<dbReference type="GO" id="GO:0006412">
    <property type="term" value="P:translation"/>
    <property type="evidence" value="ECO:0007669"/>
    <property type="project" value="InterPro"/>
</dbReference>
<evidence type="ECO:0000256" key="4">
    <source>
        <dbReference type="ARBA" id="ARBA00022980"/>
    </source>
</evidence>
<keyword evidence="4 6" id="KW-0689">Ribosomal protein</keyword>
<dbReference type="Gene3D" id="3.40.50.790">
    <property type="match status" value="1"/>
</dbReference>
<dbReference type="GO" id="GO:0015934">
    <property type="term" value="C:large ribosomal subunit"/>
    <property type="evidence" value="ECO:0007669"/>
    <property type="project" value="InterPro"/>
</dbReference>
<dbReference type="GO" id="GO:0003735">
    <property type="term" value="F:structural constituent of ribosome"/>
    <property type="evidence" value="ECO:0007669"/>
    <property type="project" value="InterPro"/>
</dbReference>